<evidence type="ECO:0000313" key="2">
    <source>
        <dbReference type="EMBL" id="KAF3533634.1"/>
    </source>
</evidence>
<reference evidence="2 3" key="1">
    <citation type="journal article" date="2020" name="BMC Genomics">
        <title>Intraspecific diversification of the crop wild relative Brassica cretica Lam. using demographic model selection.</title>
        <authorList>
            <person name="Kioukis A."/>
            <person name="Michalopoulou V.A."/>
            <person name="Briers L."/>
            <person name="Pirintsos S."/>
            <person name="Studholme D.J."/>
            <person name="Pavlidis P."/>
            <person name="Sarris P.F."/>
        </authorList>
    </citation>
    <scope>NUCLEOTIDE SEQUENCE [LARGE SCALE GENOMIC DNA]</scope>
    <source>
        <strain evidence="3">cv. PFS-1207/04</strain>
    </source>
</reference>
<gene>
    <name evidence="2" type="ORF">DY000_02040329</name>
</gene>
<feature type="transmembrane region" description="Helical" evidence="1">
    <location>
        <begin position="41"/>
        <end position="65"/>
    </location>
</feature>
<organism evidence="2 3">
    <name type="scientific">Brassica cretica</name>
    <name type="common">Mustard</name>
    <dbReference type="NCBI Taxonomy" id="69181"/>
    <lineage>
        <taxon>Eukaryota</taxon>
        <taxon>Viridiplantae</taxon>
        <taxon>Streptophyta</taxon>
        <taxon>Embryophyta</taxon>
        <taxon>Tracheophyta</taxon>
        <taxon>Spermatophyta</taxon>
        <taxon>Magnoliopsida</taxon>
        <taxon>eudicotyledons</taxon>
        <taxon>Gunneridae</taxon>
        <taxon>Pentapetalae</taxon>
        <taxon>rosids</taxon>
        <taxon>malvids</taxon>
        <taxon>Brassicales</taxon>
        <taxon>Brassicaceae</taxon>
        <taxon>Brassiceae</taxon>
        <taxon>Brassica</taxon>
    </lineage>
</organism>
<evidence type="ECO:0000313" key="3">
    <source>
        <dbReference type="Proteomes" id="UP000266723"/>
    </source>
</evidence>
<keyword evidence="1" id="KW-1133">Transmembrane helix</keyword>
<dbReference type="EMBL" id="QGKV02001507">
    <property type="protein sequence ID" value="KAF3533634.1"/>
    <property type="molecule type" value="Genomic_DNA"/>
</dbReference>
<dbReference type="Proteomes" id="UP000266723">
    <property type="component" value="Unassembled WGS sequence"/>
</dbReference>
<protein>
    <submittedName>
        <fullName evidence="2">Uncharacterized protein</fullName>
    </submittedName>
</protein>
<sequence length="75" mass="8364">MPFCKVEQSYHLNHSGVRGDSWTVGVWMMGLRAGELTAGGAYTILGISGQGVLFSFFFNFGFVMVDYREEYGIVQ</sequence>
<accession>A0ABQ7BLV7</accession>
<comment type="caution">
    <text evidence="2">The sequence shown here is derived from an EMBL/GenBank/DDBJ whole genome shotgun (WGS) entry which is preliminary data.</text>
</comment>
<keyword evidence="1" id="KW-0472">Membrane</keyword>
<keyword evidence="1" id="KW-0812">Transmembrane</keyword>
<keyword evidence="3" id="KW-1185">Reference proteome</keyword>
<proteinExistence type="predicted"/>
<name>A0ABQ7BLV7_BRACR</name>
<evidence type="ECO:0000256" key="1">
    <source>
        <dbReference type="SAM" id="Phobius"/>
    </source>
</evidence>